<comment type="catalytic activity">
    <reaction evidence="30">
        <text>1-hexadecanoyl-2-(9Z,12Z-octadecadienoyl)-sn-glycero-3-phosphocholine + H2O = 2-(9Z,12Z-octadecadienoyl)-sn-glycero-3-phosphocholine + hexadecanoate + H(+)</text>
        <dbReference type="Rhea" id="RHEA:40971"/>
        <dbReference type="ChEBI" id="CHEBI:7896"/>
        <dbReference type="ChEBI" id="CHEBI:15377"/>
        <dbReference type="ChEBI" id="CHEBI:15378"/>
        <dbReference type="ChEBI" id="CHEBI:73002"/>
        <dbReference type="ChEBI" id="CHEBI:76084"/>
    </reaction>
    <physiologicalReaction direction="left-to-right" evidence="30">
        <dbReference type="Rhea" id="RHEA:40972"/>
    </physiologicalReaction>
</comment>
<evidence type="ECO:0000256" key="23">
    <source>
        <dbReference type="ARBA" id="ARBA00047438"/>
    </source>
</evidence>
<comment type="function">
    <text evidence="20">Calcium-independent membrane-associated phospholipase that catalyzes complete diacylation of phospholipids by hydrolyzing both sn-1 and sn-2 fatty acyl chains attached to the glycerol backbone (phospholipase B activity). Has dual phospholipase and lysophospholipase activities toward diacylphospholipids. Preferentially cleaves sn-2 ester bonds over sn-1 bonds. Acts as a lipase toward glycerolipid substrates. Hydrolyzes fatty acyl chains of diacylglycerols with preference for the sn-2 position and of triacylglycerols with not positional selectivity. May also hydrolyze long chain retinyl esters such as retinyl palmitate. May contribute to digestion of dietary phospholipids, glycerolipids and retinoids, facilitating lipid absorption at the brush border.</text>
</comment>
<evidence type="ECO:0000256" key="32">
    <source>
        <dbReference type="ARBA" id="ARBA00048386"/>
    </source>
</evidence>
<evidence type="ECO:0000256" key="31">
    <source>
        <dbReference type="ARBA" id="ARBA00048374"/>
    </source>
</evidence>
<comment type="catalytic activity">
    <reaction evidence="22">
        <text>1,3-dihexadecanoyl-2-(9Z-octadecenoyl)glycerol + H2O = 1-hexadecanoyl-2-(9Z-octadecenoyl)-glycerol + hexadecanoate + H(+)</text>
        <dbReference type="Rhea" id="RHEA:40979"/>
        <dbReference type="ChEBI" id="CHEBI:7896"/>
        <dbReference type="ChEBI" id="CHEBI:15377"/>
        <dbReference type="ChEBI" id="CHEBI:15378"/>
        <dbReference type="ChEBI" id="CHEBI:75585"/>
        <dbReference type="ChEBI" id="CHEBI:75688"/>
    </reaction>
    <physiologicalReaction direction="left-to-right" evidence="22">
        <dbReference type="Rhea" id="RHEA:40980"/>
    </physiologicalReaction>
</comment>
<evidence type="ECO:0000256" key="38">
    <source>
        <dbReference type="ARBA" id="ARBA00048872"/>
    </source>
</evidence>
<dbReference type="RefSeq" id="XP_025829719.1">
    <property type="nucleotide sequence ID" value="XM_025973934.1"/>
</dbReference>
<comment type="catalytic activity">
    <reaction evidence="28">
        <text>1,2-di-(9Z-octadecenoyl)-sn-glycero-3-phosphocholine + H2O = 1-(9Z-octadecenoyl)-sn-glycero-3-phosphocholine + (9Z)-octadecenoate + H(+)</text>
        <dbReference type="Rhea" id="RHEA:40923"/>
        <dbReference type="ChEBI" id="CHEBI:15377"/>
        <dbReference type="ChEBI" id="CHEBI:15378"/>
        <dbReference type="ChEBI" id="CHEBI:28610"/>
        <dbReference type="ChEBI" id="CHEBI:30823"/>
        <dbReference type="ChEBI" id="CHEBI:74669"/>
    </reaction>
    <physiologicalReaction direction="left-to-right" evidence="28">
        <dbReference type="Rhea" id="RHEA:40924"/>
    </physiologicalReaction>
</comment>
<evidence type="ECO:0000256" key="9">
    <source>
        <dbReference type="ARBA" id="ARBA00022989"/>
    </source>
</evidence>
<evidence type="ECO:0000256" key="33">
    <source>
        <dbReference type="ARBA" id="ARBA00048454"/>
    </source>
</evidence>
<evidence type="ECO:0000256" key="19">
    <source>
        <dbReference type="ARBA" id="ARBA00033022"/>
    </source>
</evidence>
<evidence type="ECO:0000256" key="8">
    <source>
        <dbReference type="ARBA" id="ARBA00022801"/>
    </source>
</evidence>
<dbReference type="GO" id="GO:0004622">
    <property type="term" value="F:phosphatidylcholine lysophospholipase activity"/>
    <property type="evidence" value="ECO:0007669"/>
    <property type="project" value="UniProtKB-EC"/>
</dbReference>
<evidence type="ECO:0000256" key="3">
    <source>
        <dbReference type="ARBA" id="ARBA00015133"/>
    </source>
</evidence>
<dbReference type="FunFam" id="3.40.50.1110:FF:000005">
    <property type="entry name" value="Phospholipase B1"/>
    <property type="match status" value="1"/>
</dbReference>
<comment type="catalytic activity">
    <reaction evidence="25">
        <text>2,3-di-(9Z)-octadecenoyl-sn-glycerol + H2O = 3-(9Z-octadecenoyl)-sn-glycerol + (9Z)-octadecenoate + H(+)</text>
        <dbReference type="Rhea" id="RHEA:42604"/>
        <dbReference type="ChEBI" id="CHEBI:15377"/>
        <dbReference type="ChEBI" id="CHEBI:15378"/>
        <dbReference type="ChEBI" id="CHEBI:30823"/>
        <dbReference type="ChEBI" id="CHEBI:75824"/>
        <dbReference type="ChEBI" id="CHEBI:75938"/>
    </reaction>
    <physiologicalReaction direction="left-to-right" evidence="25">
        <dbReference type="Rhea" id="RHEA:42605"/>
    </physiologicalReaction>
</comment>
<organism evidence="44 45">
    <name type="scientific">Agrilus planipennis</name>
    <name type="common">Emerald ash borer</name>
    <name type="synonym">Agrilus marcopoli</name>
    <dbReference type="NCBI Taxonomy" id="224129"/>
    <lineage>
        <taxon>Eukaryota</taxon>
        <taxon>Metazoa</taxon>
        <taxon>Ecdysozoa</taxon>
        <taxon>Arthropoda</taxon>
        <taxon>Hexapoda</taxon>
        <taxon>Insecta</taxon>
        <taxon>Pterygota</taxon>
        <taxon>Neoptera</taxon>
        <taxon>Endopterygota</taxon>
        <taxon>Coleoptera</taxon>
        <taxon>Polyphaga</taxon>
        <taxon>Elateriformia</taxon>
        <taxon>Buprestoidea</taxon>
        <taxon>Buprestidae</taxon>
        <taxon>Agrilinae</taxon>
        <taxon>Agrilus</taxon>
    </lineage>
</organism>
<comment type="catalytic activity">
    <reaction evidence="35">
        <text>1-hexadecanoyl-sn-glycero-3-phosphocholine + H2O = sn-glycerol 3-phosphocholine + hexadecanoate + H(+)</text>
        <dbReference type="Rhea" id="RHEA:40435"/>
        <dbReference type="ChEBI" id="CHEBI:7896"/>
        <dbReference type="ChEBI" id="CHEBI:15377"/>
        <dbReference type="ChEBI" id="CHEBI:15378"/>
        <dbReference type="ChEBI" id="CHEBI:16870"/>
        <dbReference type="ChEBI" id="CHEBI:72998"/>
    </reaction>
    <physiologicalReaction direction="left-to-right" evidence="35">
        <dbReference type="Rhea" id="RHEA:40436"/>
    </physiologicalReaction>
</comment>
<evidence type="ECO:0000256" key="10">
    <source>
        <dbReference type="ARBA" id="ARBA00023098"/>
    </source>
</evidence>
<evidence type="ECO:0000256" key="5">
    <source>
        <dbReference type="ARBA" id="ARBA00022692"/>
    </source>
</evidence>
<name>A0A7F5R3E8_AGRPL</name>
<evidence type="ECO:0000256" key="25">
    <source>
        <dbReference type="ARBA" id="ARBA00048011"/>
    </source>
</evidence>
<evidence type="ECO:0000256" key="43">
    <source>
        <dbReference type="SAM" id="SignalP"/>
    </source>
</evidence>
<evidence type="ECO:0000256" key="18">
    <source>
        <dbReference type="ARBA" id="ARBA00031485"/>
    </source>
</evidence>
<evidence type="ECO:0000256" key="4">
    <source>
        <dbReference type="ARBA" id="ARBA00022475"/>
    </source>
</evidence>
<evidence type="ECO:0000256" key="20">
    <source>
        <dbReference type="ARBA" id="ARBA00045916"/>
    </source>
</evidence>
<comment type="catalytic activity">
    <reaction evidence="21">
        <text>1-hexadecanoyl-2-(9Z)-octadecenoyl-3-octadecanoyl-sn-glycerol + H2O = 2-(9Z-octadecenoyl)-3-octadecanoyl-sn-glycerol + hexadecanoate + H(+)</text>
        <dbReference type="Rhea" id="RHEA:41107"/>
        <dbReference type="ChEBI" id="CHEBI:7896"/>
        <dbReference type="ChEBI" id="CHEBI:15377"/>
        <dbReference type="ChEBI" id="CHEBI:15378"/>
        <dbReference type="ChEBI" id="CHEBI:75558"/>
        <dbReference type="ChEBI" id="CHEBI:77623"/>
    </reaction>
    <physiologicalReaction direction="left-to-right" evidence="21">
        <dbReference type="Rhea" id="RHEA:41108"/>
    </physiologicalReaction>
</comment>
<comment type="catalytic activity">
    <reaction evidence="38">
        <text>1-O-hexadecyl-2-(9Z)-octadecenoyl-sn-glycero-3-phosphocholine + H2O = 1-O-hexadecyl-sn-glycero-3-phosphocholine + (9Z)-octadecenoate + H(+)</text>
        <dbReference type="Rhea" id="RHEA:40915"/>
        <dbReference type="ChEBI" id="CHEBI:15377"/>
        <dbReference type="ChEBI" id="CHEBI:15378"/>
        <dbReference type="ChEBI" id="CHEBI:30823"/>
        <dbReference type="ChEBI" id="CHEBI:34112"/>
        <dbReference type="ChEBI" id="CHEBI:64496"/>
    </reaction>
    <physiologicalReaction direction="left-to-right" evidence="38">
        <dbReference type="Rhea" id="RHEA:40916"/>
    </physiologicalReaction>
</comment>
<comment type="catalytic activity">
    <reaction evidence="36">
        <text>1-hexadecanoyl-2-(9Z-octadecenoyl)-sn-glycero-3-phosphocholine + H2O = 1-hexadecanoyl-sn-glycero-3-phosphocholine + (9Z)-octadecenoate + H(+)</text>
        <dbReference type="Rhea" id="RHEA:38779"/>
        <dbReference type="ChEBI" id="CHEBI:15377"/>
        <dbReference type="ChEBI" id="CHEBI:15378"/>
        <dbReference type="ChEBI" id="CHEBI:30823"/>
        <dbReference type="ChEBI" id="CHEBI:72998"/>
        <dbReference type="ChEBI" id="CHEBI:73001"/>
    </reaction>
    <physiologicalReaction direction="left-to-right" evidence="36">
        <dbReference type="Rhea" id="RHEA:38780"/>
    </physiologicalReaction>
</comment>
<evidence type="ECO:0000256" key="42">
    <source>
        <dbReference type="ARBA" id="ARBA00049461"/>
    </source>
</evidence>
<dbReference type="InterPro" id="IPR036514">
    <property type="entry name" value="SGNH_hydro_sf"/>
</dbReference>
<evidence type="ECO:0000256" key="29">
    <source>
        <dbReference type="ARBA" id="ARBA00048227"/>
    </source>
</evidence>
<sequence>MLKLKRFVLVCFVVSLQWANLQRTNYKTYEDLIEITLQEARKRLFLQYSNSSVRKQREFPESFSFPCQNAARFGRSPTRPTSVHKLRPGDIDVVAAMGDSLVAGNGAMEDFALGNMIESRGVSWCIGGDGTWRQFVTLPNILKEFNPNLTGYSTGIGEFTAPNSGLNIGFPVAADADALKQAHILVDRIRKNHKIDINNDWKMITVFFGANDLCSAQCFDAQKGSPYNHAVKLSKALDYLQRHLPRTFVNLIPVIDVTVSVRLKRSLMCRLMHSLYCTCYRKTKGDPVDELSEMTRKYQQAEEILISSGRYDQKEDFTVIIQPFIKYFNTPRNHILRQREAIDISYITYDCFHFSQKGHALGANMLWNNLLQPVGRKSTAMIDGLMRDFLCPLEKAPYFFTYKNSKTYFETGHQ</sequence>
<reference evidence="45" key="1">
    <citation type="submission" date="2025-08" db="UniProtKB">
        <authorList>
            <consortium name="RefSeq"/>
        </authorList>
    </citation>
    <scope>IDENTIFICATION</scope>
    <source>
        <tissue evidence="45">Entire body</tissue>
    </source>
</reference>
<dbReference type="Pfam" id="PF00657">
    <property type="entry name" value="Lipase_GDSL"/>
    <property type="match status" value="1"/>
</dbReference>
<comment type="catalytic activity">
    <reaction evidence="23">
        <text>1-(9Z-octadecenoyl)-glycerol + H2O = glycerol + (9Z)-octadecenoate + H(+)</text>
        <dbReference type="Rhea" id="RHEA:38487"/>
        <dbReference type="ChEBI" id="CHEBI:15377"/>
        <dbReference type="ChEBI" id="CHEBI:15378"/>
        <dbReference type="ChEBI" id="CHEBI:17754"/>
        <dbReference type="ChEBI" id="CHEBI:30823"/>
        <dbReference type="ChEBI" id="CHEBI:75342"/>
    </reaction>
    <physiologicalReaction direction="left-to-right" evidence="23">
        <dbReference type="Rhea" id="RHEA:38488"/>
    </physiologicalReaction>
</comment>
<keyword evidence="8" id="KW-0378">Hydrolase</keyword>
<comment type="catalytic activity">
    <reaction evidence="13">
        <text>a triacylglycerol + H2O = a diacylglycerol + a fatty acid + H(+)</text>
        <dbReference type="Rhea" id="RHEA:12044"/>
        <dbReference type="ChEBI" id="CHEBI:15377"/>
        <dbReference type="ChEBI" id="CHEBI:15378"/>
        <dbReference type="ChEBI" id="CHEBI:17855"/>
        <dbReference type="ChEBI" id="CHEBI:18035"/>
        <dbReference type="ChEBI" id="CHEBI:28868"/>
        <dbReference type="EC" id="3.1.1.3"/>
    </reaction>
    <physiologicalReaction direction="left-to-right" evidence="13">
        <dbReference type="Rhea" id="RHEA:12045"/>
    </physiologicalReaction>
</comment>
<dbReference type="InterPro" id="IPR035547">
    <property type="entry name" value="Phospholipase_B"/>
</dbReference>
<comment type="catalytic activity">
    <reaction evidence="32">
        <text>1,2,3-tri-(9Z-octadecenoyl)-glycerol + H2O = di-(9Z)-octadecenoylglycerol + (9Z)-octadecenoate + H(+)</text>
        <dbReference type="Rhea" id="RHEA:38575"/>
        <dbReference type="ChEBI" id="CHEBI:15377"/>
        <dbReference type="ChEBI" id="CHEBI:15378"/>
        <dbReference type="ChEBI" id="CHEBI:30823"/>
        <dbReference type="ChEBI" id="CHEBI:53753"/>
        <dbReference type="ChEBI" id="CHEBI:75945"/>
    </reaction>
    <physiologicalReaction direction="left-to-right" evidence="32">
        <dbReference type="Rhea" id="RHEA:38576"/>
    </physiologicalReaction>
</comment>
<comment type="catalytic activity">
    <reaction evidence="39">
        <text>1-hexadecanoyl-2-(9Z)-octadecenoyl-3-octadecanoyl-sn-glycerol + H2O = 1-hexadecanoyl-3-octadecanoyl-sn-glycerol + (9Z)-octadecenoate + H(+)</text>
        <dbReference type="Rhea" id="RHEA:41103"/>
        <dbReference type="ChEBI" id="CHEBI:15377"/>
        <dbReference type="ChEBI" id="CHEBI:15378"/>
        <dbReference type="ChEBI" id="CHEBI:30823"/>
        <dbReference type="ChEBI" id="CHEBI:77623"/>
        <dbReference type="ChEBI" id="CHEBI:77624"/>
    </reaction>
    <physiologicalReaction direction="left-to-right" evidence="39">
        <dbReference type="Rhea" id="RHEA:41104"/>
    </physiologicalReaction>
</comment>
<dbReference type="Gene3D" id="3.40.50.1110">
    <property type="entry name" value="SGNH hydrolase"/>
    <property type="match status" value="1"/>
</dbReference>
<comment type="catalytic activity">
    <reaction evidence="40">
        <text>1,2-dihexadecanoyl-sn-glycero-3-phosphocholine + 2 H2O = sn-glycerol 3-phosphocholine + 2 hexadecanoate + 2 H(+)</text>
        <dbReference type="Rhea" id="RHEA:40975"/>
        <dbReference type="ChEBI" id="CHEBI:7896"/>
        <dbReference type="ChEBI" id="CHEBI:15377"/>
        <dbReference type="ChEBI" id="CHEBI:15378"/>
        <dbReference type="ChEBI" id="CHEBI:16870"/>
        <dbReference type="ChEBI" id="CHEBI:72999"/>
    </reaction>
    <physiologicalReaction direction="left-to-right" evidence="40">
        <dbReference type="Rhea" id="RHEA:40976"/>
    </physiologicalReaction>
</comment>
<evidence type="ECO:0000256" key="40">
    <source>
        <dbReference type="ARBA" id="ARBA00049363"/>
    </source>
</evidence>
<comment type="catalytic activity">
    <reaction evidence="27">
        <text>a 1-O-alkyl-2-acyl-sn-glycero-3-phosphocholine + H2O = a 1-O-alkyl-sn-glycero-3-phosphocholine + a fatty acid + H(+)</text>
        <dbReference type="Rhea" id="RHEA:36231"/>
        <dbReference type="ChEBI" id="CHEBI:15377"/>
        <dbReference type="ChEBI" id="CHEBI:15378"/>
        <dbReference type="ChEBI" id="CHEBI:28868"/>
        <dbReference type="ChEBI" id="CHEBI:30909"/>
        <dbReference type="ChEBI" id="CHEBI:36702"/>
        <dbReference type="EC" id="3.1.1.4"/>
    </reaction>
    <physiologicalReaction direction="left-to-right" evidence="27">
        <dbReference type="Rhea" id="RHEA:36232"/>
    </physiologicalReaction>
</comment>
<evidence type="ECO:0000256" key="30">
    <source>
        <dbReference type="ARBA" id="ARBA00048362"/>
    </source>
</evidence>
<dbReference type="InParanoid" id="A0A7F5R3E8"/>
<evidence type="ECO:0000256" key="17">
    <source>
        <dbReference type="ARBA" id="ARBA00031182"/>
    </source>
</evidence>
<keyword evidence="12" id="KW-0325">Glycoprotein</keyword>
<evidence type="ECO:0000256" key="15">
    <source>
        <dbReference type="ARBA" id="ARBA00023422"/>
    </source>
</evidence>
<comment type="catalytic activity">
    <reaction evidence="26">
        <text>1-hexadecanoyl-2-(9Z-octadecenoyl)-sn-glycero-3-phospho-(1'-sn-glycerol) + H2O = 1-hexadecanoyl-sn-glycero-3-phospho-(1'-sn-glycerol) + (9Z)-octadecenoate + H(+)</text>
        <dbReference type="Rhea" id="RHEA:40919"/>
        <dbReference type="ChEBI" id="CHEBI:15377"/>
        <dbReference type="ChEBI" id="CHEBI:15378"/>
        <dbReference type="ChEBI" id="CHEBI:30823"/>
        <dbReference type="ChEBI" id="CHEBI:72841"/>
        <dbReference type="ChEBI" id="CHEBI:75158"/>
    </reaction>
    <physiologicalReaction direction="left-to-right" evidence="26">
        <dbReference type="Rhea" id="RHEA:40920"/>
    </physiologicalReaction>
</comment>
<evidence type="ECO:0000256" key="21">
    <source>
        <dbReference type="ARBA" id="ARBA00047324"/>
    </source>
</evidence>
<proteinExistence type="inferred from homology"/>
<comment type="catalytic activity">
    <reaction evidence="15">
        <text>a 1,2-diacyl-sn-glycero-3-phosphocholine + H2O = a 1-acyl-sn-glycero-3-phosphocholine + a fatty acid + H(+)</text>
        <dbReference type="Rhea" id="RHEA:15801"/>
        <dbReference type="ChEBI" id="CHEBI:15377"/>
        <dbReference type="ChEBI" id="CHEBI:15378"/>
        <dbReference type="ChEBI" id="CHEBI:28868"/>
        <dbReference type="ChEBI" id="CHEBI:57643"/>
        <dbReference type="ChEBI" id="CHEBI:58168"/>
        <dbReference type="EC" id="3.1.1.4"/>
    </reaction>
    <physiologicalReaction direction="left-to-right" evidence="15">
        <dbReference type="Rhea" id="RHEA:15802"/>
    </physiologicalReaction>
</comment>
<dbReference type="InterPro" id="IPR038885">
    <property type="entry name" value="PLB1"/>
</dbReference>
<dbReference type="InterPro" id="IPR001087">
    <property type="entry name" value="GDSL"/>
</dbReference>
<evidence type="ECO:0000256" key="35">
    <source>
        <dbReference type="ARBA" id="ARBA00048656"/>
    </source>
</evidence>
<evidence type="ECO:0000256" key="6">
    <source>
        <dbReference type="ARBA" id="ARBA00022729"/>
    </source>
</evidence>
<evidence type="ECO:0000256" key="2">
    <source>
        <dbReference type="ARBA" id="ARBA00009979"/>
    </source>
</evidence>
<evidence type="ECO:0000256" key="12">
    <source>
        <dbReference type="ARBA" id="ARBA00023180"/>
    </source>
</evidence>
<comment type="catalytic activity">
    <reaction evidence="34">
        <text>1-hexadecanoyl-2-(9Z-octadecenoyl)-sn-glycero-3-phosphoethanolamine + H2O = 1-hexadecanoyl-sn-glycero-3-phosphoethanolamine + (9Z)-octadecenoate + H(+)</text>
        <dbReference type="Rhea" id="RHEA:40911"/>
        <dbReference type="ChEBI" id="CHEBI:15377"/>
        <dbReference type="ChEBI" id="CHEBI:15378"/>
        <dbReference type="ChEBI" id="CHEBI:30823"/>
        <dbReference type="ChEBI" id="CHEBI:73004"/>
        <dbReference type="ChEBI" id="CHEBI:73007"/>
    </reaction>
    <physiologicalReaction direction="left-to-right" evidence="34">
        <dbReference type="Rhea" id="RHEA:40912"/>
    </physiologicalReaction>
</comment>
<keyword evidence="11" id="KW-0472">Membrane</keyword>
<comment type="catalytic activity">
    <reaction evidence="42">
        <text>2-(9Z-octadecenoyl)-glycerol + H2O = glycerol + (9Z)-octadecenoate + H(+)</text>
        <dbReference type="Rhea" id="RHEA:38491"/>
        <dbReference type="ChEBI" id="CHEBI:15377"/>
        <dbReference type="ChEBI" id="CHEBI:15378"/>
        <dbReference type="ChEBI" id="CHEBI:17754"/>
        <dbReference type="ChEBI" id="CHEBI:30823"/>
        <dbReference type="ChEBI" id="CHEBI:73990"/>
    </reaction>
    <physiologicalReaction direction="left-to-right" evidence="42">
        <dbReference type="Rhea" id="RHEA:38492"/>
    </physiologicalReaction>
</comment>
<comment type="subcellular location">
    <subcellularLocation>
        <location evidence="1">Apical cell membrane</location>
        <topology evidence="1">Single-pass type I membrane protein</topology>
    </subcellularLocation>
</comment>
<dbReference type="GO" id="GO:0004806">
    <property type="term" value="F:triacylglycerol lipase activity"/>
    <property type="evidence" value="ECO:0007669"/>
    <property type="project" value="UniProtKB-EC"/>
</dbReference>
<comment type="catalytic activity">
    <reaction evidence="29">
        <text>1,2-dihexadecanoyl-sn-glycero-3-phosphocholine + H2O = 1-hexadecanoyl-sn-glycero-3-phosphocholine + hexadecanoate + H(+)</text>
        <dbReference type="Rhea" id="RHEA:41223"/>
        <dbReference type="ChEBI" id="CHEBI:7896"/>
        <dbReference type="ChEBI" id="CHEBI:15377"/>
        <dbReference type="ChEBI" id="CHEBI:15378"/>
        <dbReference type="ChEBI" id="CHEBI:72998"/>
        <dbReference type="ChEBI" id="CHEBI:72999"/>
    </reaction>
    <physiologicalReaction direction="left-to-right" evidence="29">
        <dbReference type="Rhea" id="RHEA:41224"/>
    </physiologicalReaction>
</comment>
<gene>
    <name evidence="45" type="primary">LOC108732318</name>
</gene>
<dbReference type="CDD" id="cd01824">
    <property type="entry name" value="Phospholipase_B_like"/>
    <property type="match status" value="1"/>
</dbReference>
<comment type="catalytic activity">
    <reaction evidence="24">
        <text>1-hexadecanoyl-2-(9Z)-octadecenoyl-3-octadecanoyl-sn-glycerol + H2O = 1-hexadecanoyl-2-(9Z-octadecenoyl)-sn-glycerol + octadecanoate + H(+)</text>
        <dbReference type="Rhea" id="RHEA:41111"/>
        <dbReference type="ChEBI" id="CHEBI:15377"/>
        <dbReference type="ChEBI" id="CHEBI:15378"/>
        <dbReference type="ChEBI" id="CHEBI:25629"/>
        <dbReference type="ChEBI" id="CHEBI:75466"/>
        <dbReference type="ChEBI" id="CHEBI:77623"/>
    </reaction>
    <physiologicalReaction direction="left-to-right" evidence="24">
        <dbReference type="Rhea" id="RHEA:41112"/>
    </physiologicalReaction>
</comment>
<keyword evidence="6 43" id="KW-0732">Signal</keyword>
<dbReference type="PANTHER" id="PTHR21325">
    <property type="entry name" value="PHOSPHOLIPASE B, PLB1"/>
    <property type="match status" value="1"/>
</dbReference>
<keyword evidence="44" id="KW-1185">Reference proteome</keyword>
<comment type="catalytic activity">
    <reaction evidence="33">
        <text>a 1-acyl-sn-glycero-3-phosphocholine + H2O = sn-glycerol 3-phosphocholine + a fatty acid + H(+)</text>
        <dbReference type="Rhea" id="RHEA:15177"/>
        <dbReference type="ChEBI" id="CHEBI:15377"/>
        <dbReference type="ChEBI" id="CHEBI:15378"/>
        <dbReference type="ChEBI" id="CHEBI:16870"/>
        <dbReference type="ChEBI" id="CHEBI:28868"/>
        <dbReference type="ChEBI" id="CHEBI:58168"/>
        <dbReference type="EC" id="3.1.1.5"/>
    </reaction>
    <physiologicalReaction direction="left-to-right" evidence="33">
        <dbReference type="Rhea" id="RHEA:15178"/>
    </physiologicalReaction>
</comment>
<evidence type="ECO:0000256" key="11">
    <source>
        <dbReference type="ARBA" id="ARBA00023136"/>
    </source>
</evidence>
<comment type="similarity">
    <text evidence="2">Belongs to the 'GDSL' lipolytic enzyme family. Phospholipase B1 subfamily.</text>
</comment>
<dbReference type="Proteomes" id="UP000192223">
    <property type="component" value="Unplaced"/>
</dbReference>
<keyword evidence="10" id="KW-0443">Lipid metabolism</keyword>
<evidence type="ECO:0000256" key="1">
    <source>
        <dbReference type="ARBA" id="ARBA00004247"/>
    </source>
</evidence>
<evidence type="ECO:0000256" key="36">
    <source>
        <dbReference type="ARBA" id="ARBA00048699"/>
    </source>
</evidence>
<evidence type="ECO:0000256" key="24">
    <source>
        <dbReference type="ARBA" id="ARBA00047459"/>
    </source>
</evidence>
<evidence type="ECO:0000256" key="13">
    <source>
        <dbReference type="ARBA" id="ARBA00023369"/>
    </source>
</evidence>
<comment type="catalytic activity">
    <reaction evidence="14">
        <text>1-hexadecanoyl-2-(9Z,12Z-octadecadienoyl)-sn-glycero-3-phosphocholine + H2O = (9Z,12Z)-octadecadienoate + 1-hexadecanoyl-sn-glycero-3-phosphocholine + H(+)</text>
        <dbReference type="Rhea" id="RHEA:40811"/>
        <dbReference type="ChEBI" id="CHEBI:15377"/>
        <dbReference type="ChEBI" id="CHEBI:15378"/>
        <dbReference type="ChEBI" id="CHEBI:30245"/>
        <dbReference type="ChEBI" id="CHEBI:72998"/>
        <dbReference type="ChEBI" id="CHEBI:73002"/>
    </reaction>
    <physiologicalReaction direction="left-to-right" evidence="14">
        <dbReference type="Rhea" id="RHEA:40812"/>
    </physiologicalReaction>
</comment>
<feature type="signal peptide" evidence="43">
    <location>
        <begin position="1"/>
        <end position="21"/>
    </location>
</feature>
<evidence type="ECO:0000256" key="28">
    <source>
        <dbReference type="ARBA" id="ARBA00048058"/>
    </source>
</evidence>
<keyword evidence="7" id="KW-0677">Repeat</keyword>
<evidence type="ECO:0000256" key="37">
    <source>
        <dbReference type="ARBA" id="ARBA00048869"/>
    </source>
</evidence>
<keyword evidence="9" id="KW-1133">Transmembrane helix</keyword>
<dbReference type="PANTHER" id="PTHR21325:SF31">
    <property type="entry name" value="GH22081P-RELATED"/>
    <property type="match status" value="1"/>
</dbReference>
<dbReference type="GO" id="GO:0004623">
    <property type="term" value="F:phospholipase A2 activity"/>
    <property type="evidence" value="ECO:0007669"/>
    <property type="project" value="UniProtKB-EC"/>
</dbReference>
<dbReference type="KEGG" id="apln:108732318"/>
<dbReference type="GeneID" id="108732318"/>
<feature type="chain" id="PRO_5028982116" description="Phospholipase B1, membrane-associated" evidence="43">
    <location>
        <begin position="22"/>
        <end position="414"/>
    </location>
</feature>
<comment type="catalytic activity">
    <reaction evidence="31">
        <text>1-octadecanoyl-2-(9Z,12Z)-octadecadienoyl-sn-glycerol + H2O = 1-octadecanoyl-sn-glycerol + (9Z,12Z)-octadecadienoate + H(+)</text>
        <dbReference type="Rhea" id="RHEA:40927"/>
        <dbReference type="ChEBI" id="CHEBI:15377"/>
        <dbReference type="ChEBI" id="CHEBI:15378"/>
        <dbReference type="ChEBI" id="CHEBI:30245"/>
        <dbReference type="ChEBI" id="CHEBI:75550"/>
        <dbReference type="ChEBI" id="CHEBI:77097"/>
    </reaction>
    <physiologicalReaction direction="left-to-right" evidence="31">
        <dbReference type="Rhea" id="RHEA:40928"/>
    </physiologicalReaction>
</comment>
<evidence type="ECO:0000256" key="16">
    <source>
        <dbReference type="ARBA" id="ARBA00029723"/>
    </source>
</evidence>
<keyword evidence="5" id="KW-0812">Transmembrane</keyword>
<evidence type="ECO:0000256" key="27">
    <source>
        <dbReference type="ARBA" id="ARBA00048049"/>
    </source>
</evidence>
<keyword evidence="4" id="KW-1003">Cell membrane</keyword>
<evidence type="ECO:0000256" key="34">
    <source>
        <dbReference type="ARBA" id="ARBA00048613"/>
    </source>
</evidence>
<comment type="catalytic activity">
    <reaction evidence="37">
        <text>1,3-dihexadecanoyl-2-(9Z-octadecenoyl)glycerol + H2O = 1,3-dihexadecanoylglycerol + (9Z)-octadecenoate + H(+)</text>
        <dbReference type="Rhea" id="RHEA:40983"/>
        <dbReference type="ChEBI" id="CHEBI:15377"/>
        <dbReference type="ChEBI" id="CHEBI:15378"/>
        <dbReference type="ChEBI" id="CHEBI:30823"/>
        <dbReference type="ChEBI" id="CHEBI:75688"/>
        <dbReference type="ChEBI" id="CHEBI:77619"/>
    </reaction>
    <physiologicalReaction direction="left-to-right" evidence="37">
        <dbReference type="Rhea" id="RHEA:40984"/>
    </physiologicalReaction>
</comment>
<dbReference type="OrthoDB" id="10265800at2759"/>
<evidence type="ECO:0000256" key="22">
    <source>
        <dbReference type="ARBA" id="ARBA00047363"/>
    </source>
</evidence>
<evidence type="ECO:0000256" key="7">
    <source>
        <dbReference type="ARBA" id="ARBA00022737"/>
    </source>
</evidence>
<evidence type="ECO:0000256" key="41">
    <source>
        <dbReference type="ARBA" id="ARBA00049372"/>
    </source>
</evidence>
<evidence type="ECO:0000313" key="45">
    <source>
        <dbReference type="RefSeq" id="XP_025829719.1"/>
    </source>
</evidence>
<accession>A0A7F5R3E8</accession>
<dbReference type="GO" id="GO:0006644">
    <property type="term" value="P:phospholipid metabolic process"/>
    <property type="evidence" value="ECO:0007669"/>
    <property type="project" value="TreeGrafter"/>
</dbReference>
<evidence type="ECO:0000256" key="39">
    <source>
        <dbReference type="ARBA" id="ARBA00048939"/>
    </source>
</evidence>
<evidence type="ECO:0000313" key="44">
    <source>
        <dbReference type="Proteomes" id="UP000192223"/>
    </source>
</evidence>
<dbReference type="GO" id="GO:0016324">
    <property type="term" value="C:apical plasma membrane"/>
    <property type="evidence" value="ECO:0007669"/>
    <property type="project" value="UniProtKB-SubCell"/>
</dbReference>
<protein>
    <recommendedName>
        <fullName evidence="3">Phospholipase B1, membrane-associated</fullName>
    </recommendedName>
    <alternativeName>
        <fullName evidence="16">Lysophospholipase</fullName>
    </alternativeName>
    <alternativeName>
        <fullName evidence="17">Phospholipase A2</fullName>
    </alternativeName>
    <alternativeName>
        <fullName evidence="19">Phospholipase B/lipase</fullName>
    </alternativeName>
    <alternativeName>
        <fullName evidence="18">Triacylglycerol lipase</fullName>
    </alternativeName>
</protein>
<evidence type="ECO:0000256" key="26">
    <source>
        <dbReference type="ARBA" id="ARBA00048015"/>
    </source>
</evidence>
<dbReference type="AlphaFoldDB" id="A0A7F5R3E8"/>
<comment type="catalytic activity">
    <reaction evidence="41">
        <text>1,3-di-(9Z-octadecenoyl)-glycerol + H2O = 1-(9Z-octadecenoyl)-glycerol + (9Z)-octadecenoate + H(+)</text>
        <dbReference type="Rhea" id="RHEA:39939"/>
        <dbReference type="ChEBI" id="CHEBI:15377"/>
        <dbReference type="ChEBI" id="CHEBI:15378"/>
        <dbReference type="ChEBI" id="CHEBI:30823"/>
        <dbReference type="ChEBI" id="CHEBI:75342"/>
        <dbReference type="ChEBI" id="CHEBI:75735"/>
    </reaction>
    <physiologicalReaction direction="left-to-right" evidence="41">
        <dbReference type="Rhea" id="RHEA:39940"/>
    </physiologicalReaction>
</comment>
<evidence type="ECO:0000256" key="14">
    <source>
        <dbReference type="ARBA" id="ARBA00023408"/>
    </source>
</evidence>
<dbReference type="SUPFAM" id="SSF52266">
    <property type="entry name" value="SGNH hydrolase"/>
    <property type="match status" value="1"/>
</dbReference>